<sequence length="146" mass="16638">MIEKLLEKWNRIKEKGCCMGETSGMERNLLLMDSILRNVRTLKLDEVFDGDTEIPQQYLDAQAELDKLDNKRVKLDFETHVLESQLRIKRAIDEALDTSPWPGIGLSLDLGLVDGVGVLTLCRFVNLWLRILSSSESDDDELRSMG</sequence>
<evidence type="ECO:0000313" key="2">
    <source>
        <dbReference type="EnsemblPlants" id="KEH19966"/>
    </source>
</evidence>
<reference evidence="2" key="3">
    <citation type="submission" date="2015-04" db="UniProtKB">
        <authorList>
            <consortium name="EnsemblPlants"/>
        </authorList>
    </citation>
    <scope>IDENTIFICATION</scope>
    <source>
        <strain evidence="2">cv. Jemalong A17</strain>
    </source>
</reference>
<gene>
    <name evidence="1" type="ordered locus">MTR_8g063950</name>
</gene>
<name>A0A072TS11_MEDTR</name>
<dbReference type="EnsemblPlants" id="KEH19966">
    <property type="protein sequence ID" value="KEH19966"/>
    <property type="gene ID" value="MTR_8g063950"/>
</dbReference>
<reference evidence="1 3" key="1">
    <citation type="journal article" date="2011" name="Nature">
        <title>The Medicago genome provides insight into the evolution of rhizobial symbioses.</title>
        <authorList>
            <person name="Young N.D."/>
            <person name="Debelle F."/>
            <person name="Oldroyd G.E."/>
            <person name="Geurts R."/>
            <person name="Cannon S.B."/>
            <person name="Udvardi M.K."/>
            <person name="Benedito V.A."/>
            <person name="Mayer K.F."/>
            <person name="Gouzy J."/>
            <person name="Schoof H."/>
            <person name="Van de Peer Y."/>
            <person name="Proost S."/>
            <person name="Cook D.R."/>
            <person name="Meyers B.C."/>
            <person name="Spannagl M."/>
            <person name="Cheung F."/>
            <person name="De Mita S."/>
            <person name="Krishnakumar V."/>
            <person name="Gundlach H."/>
            <person name="Zhou S."/>
            <person name="Mudge J."/>
            <person name="Bharti A.K."/>
            <person name="Murray J.D."/>
            <person name="Naoumkina M.A."/>
            <person name="Rosen B."/>
            <person name="Silverstein K.A."/>
            <person name="Tang H."/>
            <person name="Rombauts S."/>
            <person name="Zhao P.X."/>
            <person name="Zhou P."/>
            <person name="Barbe V."/>
            <person name="Bardou P."/>
            <person name="Bechner M."/>
            <person name="Bellec A."/>
            <person name="Berger A."/>
            <person name="Berges H."/>
            <person name="Bidwell S."/>
            <person name="Bisseling T."/>
            <person name="Choisne N."/>
            <person name="Couloux A."/>
            <person name="Denny R."/>
            <person name="Deshpande S."/>
            <person name="Dai X."/>
            <person name="Doyle J.J."/>
            <person name="Dudez A.M."/>
            <person name="Farmer A.D."/>
            <person name="Fouteau S."/>
            <person name="Franken C."/>
            <person name="Gibelin C."/>
            <person name="Gish J."/>
            <person name="Goldstein S."/>
            <person name="Gonzalez A.J."/>
            <person name="Green P.J."/>
            <person name="Hallab A."/>
            <person name="Hartog M."/>
            <person name="Hua A."/>
            <person name="Humphray S.J."/>
            <person name="Jeong D.H."/>
            <person name="Jing Y."/>
            <person name="Jocker A."/>
            <person name="Kenton S.M."/>
            <person name="Kim D.J."/>
            <person name="Klee K."/>
            <person name="Lai H."/>
            <person name="Lang C."/>
            <person name="Lin S."/>
            <person name="Macmil S.L."/>
            <person name="Magdelenat G."/>
            <person name="Matthews L."/>
            <person name="McCorrison J."/>
            <person name="Monaghan E.L."/>
            <person name="Mun J.H."/>
            <person name="Najar F.Z."/>
            <person name="Nicholson C."/>
            <person name="Noirot C."/>
            <person name="O'Bleness M."/>
            <person name="Paule C.R."/>
            <person name="Poulain J."/>
            <person name="Prion F."/>
            <person name="Qin B."/>
            <person name="Qu C."/>
            <person name="Retzel E.F."/>
            <person name="Riddle C."/>
            <person name="Sallet E."/>
            <person name="Samain S."/>
            <person name="Samson N."/>
            <person name="Sanders I."/>
            <person name="Saurat O."/>
            <person name="Scarpelli C."/>
            <person name="Schiex T."/>
            <person name="Segurens B."/>
            <person name="Severin A.J."/>
            <person name="Sherrier D.J."/>
            <person name="Shi R."/>
            <person name="Sims S."/>
            <person name="Singer S.R."/>
            <person name="Sinharoy S."/>
            <person name="Sterck L."/>
            <person name="Viollet A."/>
            <person name="Wang B.B."/>
            <person name="Wang K."/>
            <person name="Wang M."/>
            <person name="Wang X."/>
            <person name="Warfsmann J."/>
            <person name="Weissenbach J."/>
            <person name="White D.D."/>
            <person name="White J.D."/>
            <person name="Wiley G.B."/>
            <person name="Wincker P."/>
            <person name="Xing Y."/>
            <person name="Yang L."/>
            <person name="Yao Z."/>
            <person name="Ying F."/>
            <person name="Zhai J."/>
            <person name="Zhou L."/>
            <person name="Zuber A."/>
            <person name="Denarie J."/>
            <person name="Dixon R.A."/>
            <person name="May G.D."/>
            <person name="Schwartz D.C."/>
            <person name="Rogers J."/>
            <person name="Quetier F."/>
            <person name="Town C.D."/>
            <person name="Roe B.A."/>
        </authorList>
    </citation>
    <scope>NUCLEOTIDE SEQUENCE [LARGE SCALE GENOMIC DNA]</scope>
    <source>
        <strain evidence="1">A17</strain>
        <strain evidence="2 3">cv. Jemalong A17</strain>
    </source>
</reference>
<reference evidence="1 3" key="2">
    <citation type="journal article" date="2014" name="BMC Genomics">
        <title>An improved genome release (version Mt4.0) for the model legume Medicago truncatula.</title>
        <authorList>
            <person name="Tang H."/>
            <person name="Krishnakumar V."/>
            <person name="Bidwell S."/>
            <person name="Rosen B."/>
            <person name="Chan A."/>
            <person name="Zhou S."/>
            <person name="Gentzbittel L."/>
            <person name="Childs K.L."/>
            <person name="Yandell M."/>
            <person name="Gundlach H."/>
            <person name="Mayer K.F."/>
            <person name="Schwartz D.C."/>
            <person name="Town C.D."/>
        </authorList>
    </citation>
    <scope>GENOME REANNOTATION</scope>
    <source>
        <strain evidence="1">A17</strain>
        <strain evidence="2 3">cv. Jemalong A17</strain>
    </source>
</reference>
<dbReference type="EMBL" id="CM001224">
    <property type="protein sequence ID" value="KEH19966.1"/>
    <property type="molecule type" value="Genomic_DNA"/>
</dbReference>
<dbReference type="AlphaFoldDB" id="A0A072TS11"/>
<accession>A0A072TS11</accession>
<keyword evidence="3" id="KW-1185">Reference proteome</keyword>
<dbReference type="Proteomes" id="UP000002051">
    <property type="component" value="Chromosome 8"/>
</dbReference>
<evidence type="ECO:0000313" key="3">
    <source>
        <dbReference type="Proteomes" id="UP000002051"/>
    </source>
</evidence>
<evidence type="ECO:0000313" key="1">
    <source>
        <dbReference type="EMBL" id="KEH19966.1"/>
    </source>
</evidence>
<proteinExistence type="predicted"/>
<protein>
    <submittedName>
        <fullName evidence="1 2">Uncharacterized protein</fullName>
    </submittedName>
</protein>
<organism evidence="1 3">
    <name type="scientific">Medicago truncatula</name>
    <name type="common">Barrel medic</name>
    <name type="synonym">Medicago tribuloides</name>
    <dbReference type="NCBI Taxonomy" id="3880"/>
    <lineage>
        <taxon>Eukaryota</taxon>
        <taxon>Viridiplantae</taxon>
        <taxon>Streptophyta</taxon>
        <taxon>Embryophyta</taxon>
        <taxon>Tracheophyta</taxon>
        <taxon>Spermatophyta</taxon>
        <taxon>Magnoliopsida</taxon>
        <taxon>eudicotyledons</taxon>
        <taxon>Gunneridae</taxon>
        <taxon>Pentapetalae</taxon>
        <taxon>rosids</taxon>
        <taxon>fabids</taxon>
        <taxon>Fabales</taxon>
        <taxon>Fabaceae</taxon>
        <taxon>Papilionoideae</taxon>
        <taxon>50 kb inversion clade</taxon>
        <taxon>NPAAA clade</taxon>
        <taxon>Hologalegina</taxon>
        <taxon>IRL clade</taxon>
        <taxon>Trifolieae</taxon>
        <taxon>Medicago</taxon>
    </lineage>
</organism>
<dbReference type="HOGENOM" id="CLU_1780230_0_0_1"/>